<evidence type="ECO:0000313" key="4">
    <source>
        <dbReference type="Proteomes" id="UP000622580"/>
    </source>
</evidence>
<dbReference type="EMBL" id="CP068570">
    <property type="protein sequence ID" value="QQZ49936.1"/>
    <property type="molecule type" value="Genomic_DNA"/>
</dbReference>
<gene>
    <name evidence="2" type="ORF">JKL49_17940</name>
    <name evidence="3" type="ORF">JKL49_25075</name>
</gene>
<reference evidence="2" key="2">
    <citation type="submission" date="2021-04" db="EMBL/GenBank/DDBJ databases">
        <title>Draft genome assembly of strain Phenylobacterium sp. 20VBR1 using MiniION and Illumina platforms.</title>
        <authorList>
            <person name="Thomas F.A."/>
            <person name="Krishnan K.P."/>
            <person name="Sinha R.K."/>
        </authorList>
    </citation>
    <scope>NUCLEOTIDE SEQUENCE</scope>
    <source>
        <strain evidence="2">20VBR1</strain>
    </source>
</reference>
<evidence type="ECO:0000313" key="3">
    <source>
        <dbReference type="EMBL" id="QQZ49936.1"/>
    </source>
</evidence>
<keyword evidence="4" id="KW-1185">Reference proteome</keyword>
<dbReference type="GO" id="GO:0005886">
    <property type="term" value="C:plasma membrane"/>
    <property type="evidence" value="ECO:0007669"/>
    <property type="project" value="TreeGrafter"/>
</dbReference>
<proteinExistence type="inferred from homology"/>
<evidence type="ECO:0000256" key="1">
    <source>
        <dbReference type="ARBA" id="ARBA00010690"/>
    </source>
</evidence>
<dbReference type="GO" id="GO:0009306">
    <property type="term" value="P:protein secretion"/>
    <property type="evidence" value="ECO:0007669"/>
    <property type="project" value="InterPro"/>
</dbReference>
<dbReference type="SUPFAM" id="SSF160544">
    <property type="entry name" value="EscU C-terminal domain-like"/>
    <property type="match status" value="1"/>
</dbReference>
<comment type="similarity">
    <text evidence="1">Belongs to the type III secretion exporter family.</text>
</comment>
<sequence>MSNDRRLAVALQYEAPGAPRVVAAGRGLVGERIIAAAEAHGVPLEHNPLLAEALSKVELDTEIPERLFLAVAEILAFLMREGPAPDSK</sequence>
<dbReference type="EMBL" id="JAGSGD010000001">
    <property type="protein sequence ID" value="MBR7621281.1"/>
    <property type="molecule type" value="Genomic_DNA"/>
</dbReference>
<dbReference type="InterPro" id="IPR006135">
    <property type="entry name" value="T3SS_substrate_exporter"/>
</dbReference>
<dbReference type="InterPro" id="IPR029025">
    <property type="entry name" value="T3SS_substrate_exporter_C"/>
</dbReference>
<name>A0A941D5G1_9CAUL</name>
<organism evidence="2 4">
    <name type="scientific">Phenylobacterium glaciei</name>
    <dbReference type="NCBI Taxonomy" id="2803784"/>
    <lineage>
        <taxon>Bacteria</taxon>
        <taxon>Pseudomonadati</taxon>
        <taxon>Pseudomonadota</taxon>
        <taxon>Alphaproteobacteria</taxon>
        <taxon>Caulobacterales</taxon>
        <taxon>Caulobacteraceae</taxon>
        <taxon>Phenylobacterium</taxon>
    </lineage>
</organism>
<dbReference type="Gene3D" id="3.40.1690.10">
    <property type="entry name" value="secretion proteins EscU"/>
    <property type="match status" value="1"/>
</dbReference>
<dbReference type="Pfam" id="PF01312">
    <property type="entry name" value="Bac_export_2"/>
    <property type="match status" value="1"/>
</dbReference>
<protein>
    <submittedName>
        <fullName evidence="2">EscU/YscU/HrcU family type III secretion system export apparatus switch protein</fullName>
    </submittedName>
</protein>
<dbReference type="Proteomes" id="UP000622580">
    <property type="component" value="Unassembled WGS sequence"/>
</dbReference>
<accession>A0A941D5G1</accession>
<dbReference type="PANTHER" id="PTHR30531:SF12">
    <property type="entry name" value="FLAGELLAR BIOSYNTHETIC PROTEIN FLHB"/>
    <property type="match status" value="1"/>
</dbReference>
<dbReference type="RefSeq" id="WP_215342329.1">
    <property type="nucleotide sequence ID" value="NZ_JAGSGD010000001.1"/>
</dbReference>
<evidence type="ECO:0000313" key="2">
    <source>
        <dbReference type="EMBL" id="MBR7621281.1"/>
    </source>
</evidence>
<reference evidence="3" key="1">
    <citation type="submission" date="2021-01" db="EMBL/GenBank/DDBJ databases">
        <title>Genome sequence of Phenylobacterium sp. 20VBR1 isolated from a valley glaceir, Ny-Alesund, Svalbard.</title>
        <authorList>
            <person name="Thomas F.A."/>
            <person name="Krishnan K.P."/>
            <person name="Sinha R.K."/>
        </authorList>
    </citation>
    <scope>NUCLEOTIDE SEQUENCE</scope>
    <source>
        <strain evidence="3">20VBR1</strain>
    </source>
</reference>
<dbReference type="PANTHER" id="PTHR30531">
    <property type="entry name" value="FLAGELLAR BIOSYNTHETIC PROTEIN FLHB"/>
    <property type="match status" value="1"/>
</dbReference>
<dbReference type="AlphaFoldDB" id="A0A941D5G1"/>